<organism evidence="1 2">
    <name type="scientific">Pseudokineococcus marinus</name>
    <dbReference type="NCBI Taxonomy" id="351215"/>
    <lineage>
        <taxon>Bacteria</taxon>
        <taxon>Bacillati</taxon>
        <taxon>Actinomycetota</taxon>
        <taxon>Actinomycetes</taxon>
        <taxon>Kineosporiales</taxon>
        <taxon>Kineosporiaceae</taxon>
        <taxon>Pseudokineococcus</taxon>
    </lineage>
</organism>
<protein>
    <submittedName>
        <fullName evidence="1">Uncharacterized protein</fullName>
    </submittedName>
</protein>
<proteinExistence type="predicted"/>
<feature type="non-terminal residue" evidence="1">
    <location>
        <position position="57"/>
    </location>
</feature>
<comment type="caution">
    <text evidence="1">The sequence shown here is derived from an EMBL/GenBank/DDBJ whole genome shotgun (WGS) entry which is preliminary data.</text>
</comment>
<dbReference type="Proteomes" id="UP000555552">
    <property type="component" value="Unassembled WGS sequence"/>
</dbReference>
<evidence type="ECO:0000313" key="1">
    <source>
        <dbReference type="EMBL" id="NNH24544.1"/>
    </source>
</evidence>
<dbReference type="EMBL" id="JABEMA010000394">
    <property type="protein sequence ID" value="NNH24544.1"/>
    <property type="molecule type" value="Genomic_DNA"/>
</dbReference>
<evidence type="ECO:0000313" key="2">
    <source>
        <dbReference type="Proteomes" id="UP000555552"/>
    </source>
</evidence>
<reference evidence="1 2" key="1">
    <citation type="submission" date="2020-05" db="EMBL/GenBank/DDBJ databases">
        <title>MicrobeNet Type strains.</title>
        <authorList>
            <person name="Nicholson A.C."/>
        </authorList>
    </citation>
    <scope>NUCLEOTIDE SEQUENCE [LARGE SCALE GENOMIC DNA]</scope>
    <source>
        <strain evidence="1 2">JCM 14547</strain>
    </source>
</reference>
<name>A0A849BVZ5_9ACTN</name>
<dbReference type="AlphaFoldDB" id="A0A849BVZ5"/>
<sequence length="57" mass="5425">MIVVLLGGAVAGVGLLLLVTVLAGPPDGGVATAAEAVVAVELVLLRGRQLAVGVHAG</sequence>
<keyword evidence="2" id="KW-1185">Reference proteome</keyword>
<accession>A0A849BVZ5</accession>
<gene>
    <name evidence="1" type="ORF">HLB09_15910</name>
</gene>